<dbReference type="Proteomes" id="UP001321249">
    <property type="component" value="Unassembled WGS sequence"/>
</dbReference>
<organism evidence="6 7">
    <name type="scientific">Candidatus Lucifugimonas marina</name>
    <dbReference type="NCBI Taxonomy" id="3038979"/>
    <lineage>
        <taxon>Bacteria</taxon>
        <taxon>Bacillati</taxon>
        <taxon>Chloroflexota</taxon>
        <taxon>Dehalococcoidia</taxon>
        <taxon>SAR202 cluster</taxon>
        <taxon>Candidatus Lucifugimonadales</taxon>
        <taxon>Candidatus Lucifugimonadaceae</taxon>
        <taxon>Candidatus Lucifugimonas</taxon>
    </lineage>
</organism>
<evidence type="ECO:0000256" key="2">
    <source>
        <dbReference type="ARBA" id="ARBA00023002"/>
    </source>
</evidence>
<reference evidence="7 8" key="1">
    <citation type="submission" date="2019-11" db="EMBL/GenBank/DDBJ databases">
        <authorList>
            <person name="Cho J.-C."/>
        </authorList>
    </citation>
    <scope>NUCLEOTIDE SEQUENCE [LARGE SCALE GENOMIC DNA]</scope>
    <source>
        <strain evidence="6 7">JH1073</strain>
        <strain evidence="5 8">JH702</strain>
    </source>
</reference>
<keyword evidence="7" id="KW-1185">Reference proteome</keyword>
<evidence type="ECO:0000313" key="8">
    <source>
        <dbReference type="Proteomes" id="UP001321249"/>
    </source>
</evidence>
<dbReference type="InterPro" id="IPR050463">
    <property type="entry name" value="Gfo/Idh/MocA_oxidrdct_glycsds"/>
</dbReference>
<evidence type="ECO:0008006" key="9">
    <source>
        <dbReference type="Google" id="ProtNLM"/>
    </source>
</evidence>
<proteinExistence type="inferred from homology"/>
<dbReference type="PANTHER" id="PTHR43818:SF11">
    <property type="entry name" value="BCDNA.GH03377"/>
    <property type="match status" value="1"/>
</dbReference>
<evidence type="ECO:0000313" key="5">
    <source>
        <dbReference type="EMBL" id="MDG0865605.1"/>
    </source>
</evidence>
<dbReference type="Proteomes" id="UP001219901">
    <property type="component" value="Chromosome"/>
</dbReference>
<dbReference type="RefSeq" id="WP_342823562.1">
    <property type="nucleotide sequence ID" value="NZ_CP046146.1"/>
</dbReference>
<protein>
    <recommendedName>
        <fullName evidence="9">Gfo/Idh/MocA family oxidoreductase</fullName>
    </recommendedName>
</protein>
<dbReference type="Pfam" id="PF02894">
    <property type="entry name" value="GFO_IDH_MocA_C"/>
    <property type="match status" value="1"/>
</dbReference>
<evidence type="ECO:0000256" key="1">
    <source>
        <dbReference type="ARBA" id="ARBA00010928"/>
    </source>
</evidence>
<dbReference type="InterPro" id="IPR036291">
    <property type="entry name" value="NAD(P)-bd_dom_sf"/>
</dbReference>
<dbReference type="InterPro" id="IPR004104">
    <property type="entry name" value="Gfo/Idh/MocA-like_OxRdtase_C"/>
</dbReference>
<reference evidence="6" key="2">
    <citation type="journal article" date="2023" name="Nat. Commun.">
        <title>Cultivation of marine bacteria of the SAR202 clade.</title>
        <authorList>
            <person name="Lim Y."/>
            <person name="Seo J.H."/>
            <person name="Giovannoni S.J."/>
            <person name="Kang I."/>
            <person name="Cho J.C."/>
        </authorList>
    </citation>
    <scope>NUCLEOTIDE SEQUENCE</scope>
    <source>
        <strain evidence="6">JH1073</strain>
    </source>
</reference>
<dbReference type="AlphaFoldDB" id="A0AAJ5ZJ15"/>
<dbReference type="InterPro" id="IPR000683">
    <property type="entry name" value="Gfo/Idh/MocA-like_OxRdtase_N"/>
</dbReference>
<reference evidence="7" key="3">
    <citation type="submission" date="2023-06" db="EMBL/GenBank/DDBJ databases">
        <title>Pangenomics reveal diversification of enzyme families and niche specialization in globally abundant SAR202 bacteria.</title>
        <authorList>
            <person name="Saw J.H.W."/>
        </authorList>
    </citation>
    <scope>NUCLEOTIDE SEQUENCE [LARGE SCALE GENOMIC DNA]</scope>
    <source>
        <strain evidence="7">JH1073</strain>
    </source>
</reference>
<feature type="domain" description="Gfo/Idh/MocA-like oxidoreductase C-terminal" evidence="4">
    <location>
        <begin position="167"/>
        <end position="330"/>
    </location>
</feature>
<dbReference type="EMBL" id="WMBE01000001">
    <property type="protein sequence ID" value="MDG0865605.1"/>
    <property type="molecule type" value="Genomic_DNA"/>
</dbReference>
<dbReference type="EMBL" id="CP046147">
    <property type="protein sequence ID" value="WFG39647.1"/>
    <property type="molecule type" value="Genomic_DNA"/>
</dbReference>
<dbReference type="SUPFAM" id="SSF55347">
    <property type="entry name" value="Glyceraldehyde-3-phosphate dehydrogenase-like, C-terminal domain"/>
    <property type="match status" value="1"/>
</dbReference>
<feature type="domain" description="Gfo/Idh/MocA-like oxidoreductase N-terminal" evidence="3">
    <location>
        <begin position="5"/>
        <end position="131"/>
    </location>
</feature>
<keyword evidence="2" id="KW-0560">Oxidoreductase</keyword>
<gene>
    <name evidence="5" type="ORF">GKO46_00775</name>
    <name evidence="6" type="ORF">GKO48_08450</name>
</gene>
<evidence type="ECO:0000259" key="4">
    <source>
        <dbReference type="Pfam" id="PF02894"/>
    </source>
</evidence>
<dbReference type="Pfam" id="PF01408">
    <property type="entry name" value="GFO_IDH_MocA"/>
    <property type="match status" value="1"/>
</dbReference>
<dbReference type="GO" id="GO:0000166">
    <property type="term" value="F:nucleotide binding"/>
    <property type="evidence" value="ECO:0007669"/>
    <property type="project" value="InterPro"/>
</dbReference>
<dbReference type="SUPFAM" id="SSF51735">
    <property type="entry name" value="NAD(P)-binding Rossmann-fold domains"/>
    <property type="match status" value="1"/>
</dbReference>
<evidence type="ECO:0000313" key="6">
    <source>
        <dbReference type="EMBL" id="WFG39647.1"/>
    </source>
</evidence>
<dbReference type="GO" id="GO:0016491">
    <property type="term" value="F:oxidoreductase activity"/>
    <property type="evidence" value="ECO:0007669"/>
    <property type="project" value="UniProtKB-KW"/>
</dbReference>
<dbReference type="Gene3D" id="3.40.50.720">
    <property type="entry name" value="NAD(P)-binding Rossmann-like Domain"/>
    <property type="match status" value="1"/>
</dbReference>
<evidence type="ECO:0000259" key="3">
    <source>
        <dbReference type="Pfam" id="PF01408"/>
    </source>
</evidence>
<evidence type="ECO:0000313" key="7">
    <source>
        <dbReference type="Proteomes" id="UP001219901"/>
    </source>
</evidence>
<name>A0AAJ5ZJ15_9CHLR</name>
<dbReference type="PANTHER" id="PTHR43818">
    <property type="entry name" value="BCDNA.GH03377"/>
    <property type="match status" value="1"/>
</dbReference>
<dbReference type="Gene3D" id="3.30.360.10">
    <property type="entry name" value="Dihydrodipicolinate Reductase, domain 2"/>
    <property type="match status" value="1"/>
</dbReference>
<accession>A0AAJ5ZJ15</accession>
<comment type="similarity">
    <text evidence="1">Belongs to the Gfo/Idh/MocA family.</text>
</comment>
<sequence length="376" mass="41751">MADKLRVGVIGSGGMTQNHSKGYLNSGQYEIVALADLSQEVMDEYDEAFSEYDDYKAQHFTDFREMLQVAKPDVVSIGVWHSGHAPMTVAAAAAGGVKAILCEKPMADSLGAAAEMLMVCERNNVKLVIGHQRRFLPAYTLAKQMIEDGEIGDVRLITSVAGDGLPNYASHQTDMFRYLLGDIECTWVMGNVERETDHWERSTQIEDKALAVFGFENDAQAMIVSDLTPVRWQGARIYGSEGMIEMTTDDLYLMNAKSGGWAHHKPDGEFFKYGADRFEWVEGGAGQARELADWASGRSDYHRGNGENGYKALEMVHAVYESARLHTQVQMPMKTMANPLDLMIEDGHLPVRYPGKHDIRANRLRGENLGADTDNS</sequence>